<dbReference type="Pfam" id="PF00378">
    <property type="entry name" value="ECH_1"/>
    <property type="match status" value="1"/>
</dbReference>
<gene>
    <name evidence="1" type="ORF">METZ01_LOCUS160662</name>
</gene>
<dbReference type="Gene3D" id="3.90.226.10">
    <property type="entry name" value="2-enoyl-CoA Hydratase, Chain A, domain 1"/>
    <property type="match status" value="1"/>
</dbReference>
<dbReference type="GO" id="GO:0016509">
    <property type="term" value="F:long-chain (3S)-3-hydroxyacyl-CoA dehydrogenase (NAD+) activity"/>
    <property type="evidence" value="ECO:0007669"/>
    <property type="project" value="TreeGrafter"/>
</dbReference>
<dbReference type="InterPro" id="IPR029045">
    <property type="entry name" value="ClpP/crotonase-like_dom_sf"/>
</dbReference>
<protein>
    <recommendedName>
        <fullName evidence="2">3-hydroxyacyl-CoA dehydrogenase NAD binding domain-containing protein</fullName>
    </recommendedName>
</protein>
<dbReference type="InterPro" id="IPR050136">
    <property type="entry name" value="FA_oxidation_alpha_subunit"/>
</dbReference>
<dbReference type="PANTHER" id="PTHR43612:SF3">
    <property type="entry name" value="TRIFUNCTIONAL ENZYME SUBUNIT ALPHA, MITOCHONDRIAL"/>
    <property type="match status" value="1"/>
</dbReference>
<sequence length="328" mass="36506">MNHSFNNWNYKIDDKNIVWLCIDKNNSNANVLSADVLQELQAILKEIDNFKPTGLVIYSGKQTGFIMGADINEFIGINDPDKAYEIIRQGQKLMDKLESTAYPTVCVINGFALGGGLELAMACRYRLCLKNDRSIIGLPEVQLGLHPGFGGTIRAVKIAGVRSAMNLMLTGKPITTKKALKQGFINKICNQNEWRDAAKELIQSKPNTFKIPFLDQIMNISPLRFIVANMLRKQVGKKANPKHYPAPYAMIDLWLKYGAKSEAAYQAEARSMANLMCSETAKNLIRVFFLQQKLKSQGKRDKKAINHVHVIGAGIMGGDIAAWCALRG</sequence>
<dbReference type="CDD" id="cd06558">
    <property type="entry name" value="crotonase-like"/>
    <property type="match status" value="1"/>
</dbReference>
<organism evidence="1">
    <name type="scientific">marine metagenome</name>
    <dbReference type="NCBI Taxonomy" id="408172"/>
    <lineage>
        <taxon>unclassified sequences</taxon>
        <taxon>metagenomes</taxon>
        <taxon>ecological metagenomes</taxon>
    </lineage>
</organism>
<accession>A0A382B236</accession>
<dbReference type="PANTHER" id="PTHR43612">
    <property type="entry name" value="TRIFUNCTIONAL ENZYME SUBUNIT ALPHA"/>
    <property type="match status" value="1"/>
</dbReference>
<dbReference type="GO" id="GO:0004300">
    <property type="term" value="F:enoyl-CoA hydratase activity"/>
    <property type="evidence" value="ECO:0007669"/>
    <property type="project" value="TreeGrafter"/>
</dbReference>
<dbReference type="EMBL" id="UINC01027851">
    <property type="protein sequence ID" value="SVB07808.1"/>
    <property type="molecule type" value="Genomic_DNA"/>
</dbReference>
<feature type="non-terminal residue" evidence="1">
    <location>
        <position position="328"/>
    </location>
</feature>
<name>A0A382B236_9ZZZZ</name>
<dbReference type="SUPFAM" id="SSF52096">
    <property type="entry name" value="ClpP/crotonase"/>
    <property type="match status" value="1"/>
</dbReference>
<evidence type="ECO:0000313" key="1">
    <source>
        <dbReference type="EMBL" id="SVB07808.1"/>
    </source>
</evidence>
<dbReference type="AlphaFoldDB" id="A0A382B236"/>
<evidence type="ECO:0008006" key="2">
    <source>
        <dbReference type="Google" id="ProtNLM"/>
    </source>
</evidence>
<proteinExistence type="predicted"/>
<dbReference type="GO" id="GO:0006635">
    <property type="term" value="P:fatty acid beta-oxidation"/>
    <property type="evidence" value="ECO:0007669"/>
    <property type="project" value="TreeGrafter"/>
</dbReference>
<reference evidence="1" key="1">
    <citation type="submission" date="2018-05" db="EMBL/GenBank/DDBJ databases">
        <authorList>
            <person name="Lanie J.A."/>
            <person name="Ng W.-L."/>
            <person name="Kazmierczak K.M."/>
            <person name="Andrzejewski T.M."/>
            <person name="Davidsen T.M."/>
            <person name="Wayne K.J."/>
            <person name="Tettelin H."/>
            <person name="Glass J.I."/>
            <person name="Rusch D."/>
            <person name="Podicherti R."/>
            <person name="Tsui H.-C.T."/>
            <person name="Winkler M.E."/>
        </authorList>
    </citation>
    <scope>NUCLEOTIDE SEQUENCE</scope>
</reference>
<dbReference type="InterPro" id="IPR001753">
    <property type="entry name" value="Enoyl-CoA_hydra/iso"/>
</dbReference>